<feature type="transmembrane region" description="Helical" evidence="6">
    <location>
        <begin position="461"/>
        <end position="480"/>
    </location>
</feature>
<dbReference type="GO" id="GO:0015205">
    <property type="term" value="F:nucleobase transmembrane transporter activity"/>
    <property type="evidence" value="ECO:0007669"/>
    <property type="project" value="TreeGrafter"/>
</dbReference>
<comment type="caution">
    <text evidence="7">The sequence shown here is derived from an EMBL/GenBank/DDBJ whole genome shotgun (WGS) entry which is preliminary data.</text>
</comment>
<dbReference type="InterPro" id="IPR001248">
    <property type="entry name" value="Pur-cyt_permease"/>
</dbReference>
<keyword evidence="4 6" id="KW-1133">Transmembrane helix</keyword>
<protein>
    <submittedName>
        <fullName evidence="7">Nitrate reductase</fullName>
    </submittedName>
</protein>
<proteinExistence type="inferred from homology"/>
<feature type="transmembrane region" description="Helical" evidence="6">
    <location>
        <begin position="157"/>
        <end position="181"/>
    </location>
</feature>
<dbReference type="Gene3D" id="1.10.4160.10">
    <property type="entry name" value="Hydantoin permease"/>
    <property type="match status" value="1"/>
</dbReference>
<sequence length="503" mass="54189">MTKHSTAVKVDEFYELQVGDDLTHSIHYNDDLAPTQVKERTWSAGNIAALWVGMAICVPTYTLGGVLTAYFGLSVVEALFTILLANIIVLVPLTLNAFPGTKYGLPFPVLLRSSFGILGSNVPCLIRGLVACGWFGIQTMFGGLAVHLLLSELSSSWASLGSVGEVFGFFIFWALNIGVVLRGAESIKWLETLAAPLLLAVGVALMVWAGGKVSLTEVLSTPASRPAGSGFLSYFFAGLTAMVGFWATLSLNIPDFSRFARSQRDQVVGQIIGLPLTMFFFSALGVVMTAASATLVGETISDPVTLIGRIDSPVWVIVAMILIIIATLSTNTAANVVSPTNDFQNIAPKYINNTRGVLLTGVIGIVLMGWELLKKLGWVVSDVSVESMYSNWLLGYSSLLGPIAGIMVVDYFLIKRQRLDLVSLYHTGGRYPLVNKAGFLAFFIPVLLTLMSVTLNTMTWFYDYGWFTGAFSGALIYFIAASRQADVVTSIPEGEPEAGVISH</sequence>
<gene>
    <name evidence="7" type="ORF">BFW38_12980</name>
</gene>
<dbReference type="PANTHER" id="PTHR30618:SF0">
    <property type="entry name" value="PURINE-URACIL PERMEASE NCS1"/>
    <property type="match status" value="1"/>
</dbReference>
<feature type="transmembrane region" description="Helical" evidence="6">
    <location>
        <begin position="272"/>
        <end position="294"/>
    </location>
</feature>
<dbReference type="EMBL" id="MDTQ01000001">
    <property type="protein sequence ID" value="ODC04311.1"/>
    <property type="molecule type" value="Genomic_DNA"/>
</dbReference>
<dbReference type="CDD" id="cd11485">
    <property type="entry name" value="SLC-NCS1sbd_YbbW-like"/>
    <property type="match status" value="1"/>
</dbReference>
<keyword evidence="8" id="KW-1185">Reference proteome</keyword>
<dbReference type="AlphaFoldDB" id="A0A1E2VBF5"/>
<evidence type="ECO:0000256" key="4">
    <source>
        <dbReference type="ARBA" id="ARBA00022989"/>
    </source>
</evidence>
<comment type="subcellular location">
    <subcellularLocation>
        <location evidence="1">Membrane</location>
        <topology evidence="1">Multi-pass membrane protein</topology>
    </subcellularLocation>
</comment>
<dbReference type="Proteomes" id="UP000094291">
    <property type="component" value="Unassembled WGS sequence"/>
</dbReference>
<feature type="transmembrane region" description="Helical" evidence="6">
    <location>
        <begin position="78"/>
        <end position="98"/>
    </location>
</feature>
<evidence type="ECO:0000256" key="6">
    <source>
        <dbReference type="SAM" id="Phobius"/>
    </source>
</evidence>
<feature type="transmembrane region" description="Helical" evidence="6">
    <location>
        <begin position="393"/>
        <end position="413"/>
    </location>
</feature>
<reference evidence="7 8" key="1">
    <citation type="submission" date="2016-08" db="EMBL/GenBank/DDBJ databases">
        <authorList>
            <person name="Seilhamer J.J."/>
        </authorList>
    </citation>
    <scope>NUCLEOTIDE SEQUENCE [LARGE SCALE GENOMIC DNA]</scope>
    <source>
        <strain evidence="7 8">PH27A</strain>
    </source>
</reference>
<evidence type="ECO:0000256" key="5">
    <source>
        <dbReference type="ARBA" id="ARBA00023136"/>
    </source>
</evidence>
<feature type="transmembrane region" description="Helical" evidence="6">
    <location>
        <begin position="231"/>
        <end position="251"/>
    </location>
</feature>
<evidence type="ECO:0000256" key="3">
    <source>
        <dbReference type="ARBA" id="ARBA00022692"/>
    </source>
</evidence>
<feature type="transmembrane region" description="Helical" evidence="6">
    <location>
        <begin position="193"/>
        <end position="211"/>
    </location>
</feature>
<dbReference type="GO" id="GO:0005886">
    <property type="term" value="C:plasma membrane"/>
    <property type="evidence" value="ECO:0007669"/>
    <property type="project" value="TreeGrafter"/>
</dbReference>
<dbReference type="Pfam" id="PF02133">
    <property type="entry name" value="Transp_cyt_pur"/>
    <property type="match status" value="1"/>
</dbReference>
<feature type="transmembrane region" description="Helical" evidence="6">
    <location>
        <begin position="356"/>
        <end position="373"/>
    </location>
</feature>
<dbReference type="RefSeq" id="WP_068999293.1">
    <property type="nucleotide sequence ID" value="NZ_MDTQ01000001.1"/>
</dbReference>
<evidence type="ECO:0000313" key="7">
    <source>
        <dbReference type="EMBL" id="ODC04311.1"/>
    </source>
</evidence>
<dbReference type="InterPro" id="IPR045225">
    <property type="entry name" value="Uracil/uridine/allantoin_perm"/>
</dbReference>
<evidence type="ECO:0000313" key="8">
    <source>
        <dbReference type="Proteomes" id="UP000094291"/>
    </source>
</evidence>
<evidence type="ECO:0000256" key="2">
    <source>
        <dbReference type="ARBA" id="ARBA00008974"/>
    </source>
</evidence>
<dbReference type="STRING" id="197479.BFW38_12980"/>
<feature type="transmembrane region" description="Helical" evidence="6">
    <location>
        <begin position="48"/>
        <end position="72"/>
    </location>
</feature>
<organism evidence="7 8">
    <name type="scientific">Terasakiispira papahanaumokuakeensis</name>
    <dbReference type="NCBI Taxonomy" id="197479"/>
    <lineage>
        <taxon>Bacteria</taxon>
        <taxon>Pseudomonadati</taxon>
        <taxon>Pseudomonadota</taxon>
        <taxon>Gammaproteobacteria</taxon>
        <taxon>Oceanospirillales</taxon>
        <taxon>Terasakiispira</taxon>
    </lineage>
</organism>
<dbReference type="OrthoDB" id="9780088at2"/>
<keyword evidence="5 6" id="KW-0472">Membrane</keyword>
<feature type="transmembrane region" description="Helical" evidence="6">
    <location>
        <begin position="314"/>
        <end position="336"/>
    </location>
</feature>
<feature type="transmembrane region" description="Helical" evidence="6">
    <location>
        <begin position="433"/>
        <end position="455"/>
    </location>
</feature>
<keyword evidence="3 6" id="KW-0812">Transmembrane</keyword>
<dbReference type="PANTHER" id="PTHR30618">
    <property type="entry name" value="NCS1 FAMILY PURINE/PYRIMIDINE TRANSPORTER"/>
    <property type="match status" value="1"/>
</dbReference>
<evidence type="ECO:0000256" key="1">
    <source>
        <dbReference type="ARBA" id="ARBA00004141"/>
    </source>
</evidence>
<accession>A0A1E2VBF5</accession>
<comment type="similarity">
    <text evidence="2">Belongs to the purine-cytosine permease (2.A.39) family.</text>
</comment>
<name>A0A1E2VBF5_9GAMM</name>